<dbReference type="InterPro" id="IPR023986">
    <property type="entry name" value="GlycosylTfrase_MSMEG0565"/>
</dbReference>
<evidence type="ECO:0000313" key="6">
    <source>
        <dbReference type="Proteomes" id="UP001597145"/>
    </source>
</evidence>
<proteinExistence type="predicted"/>
<feature type="domain" description="Glycosyl transferase family 1" evidence="3">
    <location>
        <begin position="195"/>
        <end position="360"/>
    </location>
</feature>
<keyword evidence="6" id="KW-1185">Reference proteome</keyword>
<dbReference type="PANTHER" id="PTHR46401">
    <property type="entry name" value="GLYCOSYLTRANSFERASE WBBK-RELATED"/>
    <property type="match status" value="1"/>
</dbReference>
<dbReference type="Proteomes" id="UP001597145">
    <property type="component" value="Unassembled WGS sequence"/>
</dbReference>
<dbReference type="InterPro" id="IPR001296">
    <property type="entry name" value="Glyco_trans_1"/>
</dbReference>
<evidence type="ECO:0000256" key="1">
    <source>
        <dbReference type="ARBA" id="ARBA00022676"/>
    </source>
</evidence>
<evidence type="ECO:0000256" key="2">
    <source>
        <dbReference type="ARBA" id="ARBA00022679"/>
    </source>
</evidence>
<dbReference type="SUPFAM" id="SSF53756">
    <property type="entry name" value="UDP-Glycosyltransferase/glycogen phosphorylase"/>
    <property type="match status" value="1"/>
</dbReference>
<keyword evidence="1" id="KW-0328">Glycosyltransferase</keyword>
<dbReference type="NCBIfam" id="TIGR04047">
    <property type="entry name" value="MSMEG_0565_glyc"/>
    <property type="match status" value="1"/>
</dbReference>
<reference evidence="6" key="1">
    <citation type="journal article" date="2019" name="Int. J. Syst. Evol. Microbiol.">
        <title>The Global Catalogue of Microorganisms (GCM) 10K type strain sequencing project: providing services to taxonomists for standard genome sequencing and annotation.</title>
        <authorList>
            <consortium name="The Broad Institute Genomics Platform"/>
            <consortium name="The Broad Institute Genome Sequencing Center for Infectious Disease"/>
            <person name="Wu L."/>
            <person name="Ma J."/>
        </authorList>
    </citation>
    <scope>NUCLEOTIDE SEQUENCE [LARGE SCALE GENOMIC DNA]</scope>
    <source>
        <strain evidence="6">JCM 12165</strain>
    </source>
</reference>
<evidence type="ECO:0000313" key="5">
    <source>
        <dbReference type="EMBL" id="MFD1529603.1"/>
    </source>
</evidence>
<gene>
    <name evidence="5" type="ORF">ACFSCY_09140</name>
</gene>
<dbReference type="InterPro" id="IPR028098">
    <property type="entry name" value="Glyco_trans_4-like_N"/>
</dbReference>
<dbReference type="Pfam" id="PF00534">
    <property type="entry name" value="Glycos_transf_1"/>
    <property type="match status" value="1"/>
</dbReference>
<evidence type="ECO:0000259" key="3">
    <source>
        <dbReference type="Pfam" id="PF00534"/>
    </source>
</evidence>
<comment type="caution">
    <text evidence="5">The sequence shown here is derived from an EMBL/GenBank/DDBJ whole genome shotgun (WGS) entry which is preliminary data.</text>
</comment>
<dbReference type="Gene3D" id="3.40.50.2000">
    <property type="entry name" value="Glycogen Phosphorylase B"/>
    <property type="match status" value="2"/>
</dbReference>
<dbReference type="EMBL" id="JBHUCP010000005">
    <property type="protein sequence ID" value="MFD1529603.1"/>
    <property type="molecule type" value="Genomic_DNA"/>
</dbReference>
<protein>
    <submittedName>
        <fullName evidence="5">MSMEG_0565 family glycosyltransferase</fullName>
    </submittedName>
</protein>
<name>A0ABW4FHE1_9PSEU</name>
<dbReference type="Pfam" id="PF13439">
    <property type="entry name" value="Glyco_transf_4"/>
    <property type="match status" value="1"/>
</dbReference>
<dbReference type="CDD" id="cd03801">
    <property type="entry name" value="GT4_PimA-like"/>
    <property type="match status" value="1"/>
</dbReference>
<feature type="domain" description="Glycosyltransferase subfamily 4-like N-terminal" evidence="4">
    <location>
        <begin position="17"/>
        <end position="176"/>
    </location>
</feature>
<keyword evidence="2" id="KW-0808">Transferase</keyword>
<evidence type="ECO:0000259" key="4">
    <source>
        <dbReference type="Pfam" id="PF13439"/>
    </source>
</evidence>
<dbReference type="RefSeq" id="WP_343981709.1">
    <property type="nucleotide sequence ID" value="NZ_BAAAJG010000015.1"/>
</dbReference>
<accession>A0ABW4FHE1</accession>
<organism evidence="5 6">
    <name type="scientific">Pseudonocardia aurantiaca</name>
    <dbReference type="NCBI Taxonomy" id="75290"/>
    <lineage>
        <taxon>Bacteria</taxon>
        <taxon>Bacillati</taxon>
        <taxon>Actinomycetota</taxon>
        <taxon>Actinomycetes</taxon>
        <taxon>Pseudonocardiales</taxon>
        <taxon>Pseudonocardiaceae</taxon>
        <taxon>Pseudonocardia</taxon>
    </lineage>
</organism>
<dbReference type="PANTHER" id="PTHR46401:SF2">
    <property type="entry name" value="GLYCOSYLTRANSFERASE WBBK-RELATED"/>
    <property type="match status" value="1"/>
</dbReference>
<sequence>MGPQPGVALTTYSTKPRGGVVHTLSLAQALHRQGCGVHVVALGDPGKGFFRPVDVPHTIVSAPQGGETLEERVFAAIDAMADWLDENARRFRIVHTQDCISCRAAARVRDAGAPITVLRTVHHVDDFTTPALINCQHQAIVEPDGLVVVSEQWRSILRSDFRVDATVIHNGVDPARFGPIDPARRARLRDTVGATDRFLLLSVGGVEPRKGSVHLFRALGRLRERMDPSPVLVVVGGESFQDYTAYRDTAVAELDELGLRLGDDVHILGPVSDDELHGWYRSADALAFPSIKEGWGMAVLEAMCADLPVVASDLPVFREYLTDGVTALLPAAGDHVALACALERVAADAGLRASLRSAARDLLPRFTWDRAAHEHRRLWGL</sequence>